<gene>
    <name evidence="1" type="ORF">BN4615_P2950</name>
</gene>
<protein>
    <submittedName>
        <fullName evidence="1">Probable carboxyvinyl-carboxyphosphonate phosphorylmutase</fullName>
        <ecNumber evidence="1">2.7.8.23</ecNumber>
    </submittedName>
</protein>
<dbReference type="InterPro" id="IPR039556">
    <property type="entry name" value="ICL/PEPM"/>
</dbReference>
<name>A0A1M4E3Q6_9ACTN</name>
<dbReference type="EC" id="2.7.8.23" evidence="1"/>
<dbReference type="GO" id="GO:0008807">
    <property type="term" value="F:carboxyvinyl-carboxyphosphonate phosphorylmutase activity"/>
    <property type="evidence" value="ECO:0007669"/>
    <property type="project" value="UniProtKB-EC"/>
</dbReference>
<accession>A0A1M4E3Q6</accession>
<dbReference type="InterPro" id="IPR040442">
    <property type="entry name" value="Pyrv_kinase-like_dom_sf"/>
</dbReference>
<dbReference type="PANTHER" id="PTHR42905">
    <property type="entry name" value="PHOSPHOENOLPYRUVATE CARBOXYLASE"/>
    <property type="match status" value="1"/>
</dbReference>
<dbReference type="EMBL" id="LT559118">
    <property type="protein sequence ID" value="SBO93436.1"/>
    <property type="molecule type" value="Genomic_DNA"/>
</dbReference>
<proteinExistence type="predicted"/>
<dbReference type="SUPFAM" id="SSF51621">
    <property type="entry name" value="Phosphoenolpyruvate/pyruvate domain"/>
    <property type="match status" value="1"/>
</dbReference>
<dbReference type="Pfam" id="PF13714">
    <property type="entry name" value="PEP_mutase"/>
    <property type="match status" value="1"/>
</dbReference>
<organism evidence="1">
    <name type="scientific">Nonomuraea gerenzanensis</name>
    <dbReference type="NCBI Taxonomy" id="93944"/>
    <lineage>
        <taxon>Bacteria</taxon>
        <taxon>Bacillati</taxon>
        <taxon>Actinomycetota</taxon>
        <taxon>Actinomycetes</taxon>
        <taxon>Streptosporangiales</taxon>
        <taxon>Streptosporangiaceae</taxon>
        <taxon>Nonomuraea</taxon>
    </lineage>
</organism>
<reference evidence="1" key="1">
    <citation type="submission" date="2016-04" db="EMBL/GenBank/DDBJ databases">
        <authorList>
            <person name="Evans L.H."/>
            <person name="Alamgir A."/>
            <person name="Owens N."/>
            <person name="Weber N.D."/>
            <person name="Virtaneva K."/>
            <person name="Barbian K."/>
            <person name="Babar A."/>
            <person name="Rosenke K."/>
        </authorList>
    </citation>
    <scope>NUCLEOTIDE SEQUENCE</scope>
    <source>
        <strain evidence="1">Nono1</strain>
    </source>
</reference>
<evidence type="ECO:0000313" key="1">
    <source>
        <dbReference type="EMBL" id="SBO93436.1"/>
    </source>
</evidence>
<dbReference type="PANTHER" id="PTHR42905:SF16">
    <property type="entry name" value="CARBOXYPHOSPHONOENOLPYRUVATE PHOSPHONOMUTASE-LIKE PROTEIN (AFU_ORTHOLOGUE AFUA_5G07230)"/>
    <property type="match status" value="1"/>
</dbReference>
<dbReference type="Gene3D" id="3.20.20.60">
    <property type="entry name" value="Phosphoenolpyruvate-binding domains"/>
    <property type="match status" value="1"/>
</dbReference>
<dbReference type="InterPro" id="IPR015813">
    <property type="entry name" value="Pyrv/PenolPyrv_kinase-like_dom"/>
</dbReference>
<dbReference type="AlphaFoldDB" id="A0A1M4E3Q6"/>
<dbReference type="CDD" id="cd00377">
    <property type="entry name" value="ICL_PEPM"/>
    <property type="match status" value="1"/>
</dbReference>
<sequence>MVQGMTNANASALRALHVPGTPLILPNVWDAASARAVRDAGFPAVATSSAAVAHVLGYDDGEHTPVGEMMAAVARVARAVEGVPVTADVERGYGLKPAELVERLAEAGAAGCNIEDSVPGSGELVEPERQAEFLAEVRAAAGDALVINARVDVYLYGRGQDVRQEAVARGRRYLEAGADCVYPILASGEDEIRALVSALGAPVNVYLGPRTPGIQRLAELGVARVSFGSGLHQAADAFTRGMIAKVVEGRNPF</sequence>
<keyword evidence="1" id="KW-0808">Transferase</keyword>